<dbReference type="PROSITE" id="PS00444">
    <property type="entry name" value="POLYPRENYL_SYNTHASE_2"/>
    <property type="match status" value="1"/>
</dbReference>
<evidence type="ECO:0000256" key="1">
    <source>
        <dbReference type="ARBA" id="ARBA00001946"/>
    </source>
</evidence>
<dbReference type="PROSITE" id="PS00723">
    <property type="entry name" value="POLYPRENYL_SYNTHASE_1"/>
    <property type="match status" value="1"/>
</dbReference>
<keyword evidence="2 6" id="KW-0808">Transferase</keyword>
<dbReference type="EC" id="2.5.1.10" evidence="6"/>
<evidence type="ECO:0000313" key="6">
    <source>
        <dbReference type="EMBL" id="MPL84230.1"/>
    </source>
</evidence>
<dbReference type="PANTHER" id="PTHR43281:SF1">
    <property type="entry name" value="FARNESYL DIPHOSPHATE SYNTHASE"/>
    <property type="match status" value="1"/>
</dbReference>
<reference evidence="6" key="1">
    <citation type="submission" date="2019-08" db="EMBL/GenBank/DDBJ databases">
        <authorList>
            <person name="Kucharzyk K."/>
            <person name="Murdoch R.W."/>
            <person name="Higgins S."/>
            <person name="Loffler F."/>
        </authorList>
    </citation>
    <scope>NUCLEOTIDE SEQUENCE</scope>
</reference>
<keyword evidence="5" id="KW-0414">Isoprene biosynthesis</keyword>
<dbReference type="GO" id="GO:0004337">
    <property type="term" value="F:(2E,6E)-farnesyl diphosphate synthase activity"/>
    <property type="evidence" value="ECO:0007669"/>
    <property type="project" value="UniProtKB-EC"/>
</dbReference>
<proteinExistence type="predicted"/>
<dbReference type="EMBL" id="VSSQ01000187">
    <property type="protein sequence ID" value="MPL84230.1"/>
    <property type="molecule type" value="Genomic_DNA"/>
</dbReference>
<dbReference type="Pfam" id="PF00348">
    <property type="entry name" value="polyprenyl_synt"/>
    <property type="match status" value="1"/>
</dbReference>
<name>A0A644UYV5_9ZZZZ</name>
<evidence type="ECO:0000256" key="3">
    <source>
        <dbReference type="ARBA" id="ARBA00022723"/>
    </source>
</evidence>
<evidence type="ECO:0000256" key="5">
    <source>
        <dbReference type="ARBA" id="ARBA00023229"/>
    </source>
</evidence>
<protein>
    <submittedName>
        <fullName evidence="6">(2E,6E)-farnesyl diphosphate synthase</fullName>
        <ecNumber evidence="6">2.5.1.10</ecNumber>
    </submittedName>
</protein>
<dbReference type="AlphaFoldDB" id="A0A644UYV5"/>
<dbReference type="GO" id="GO:0046872">
    <property type="term" value="F:metal ion binding"/>
    <property type="evidence" value="ECO:0007669"/>
    <property type="project" value="UniProtKB-KW"/>
</dbReference>
<evidence type="ECO:0000256" key="4">
    <source>
        <dbReference type="ARBA" id="ARBA00022842"/>
    </source>
</evidence>
<comment type="cofactor">
    <cofactor evidence="1">
        <name>Mg(2+)</name>
        <dbReference type="ChEBI" id="CHEBI:18420"/>
    </cofactor>
</comment>
<dbReference type="GO" id="GO:0008299">
    <property type="term" value="P:isoprenoid biosynthetic process"/>
    <property type="evidence" value="ECO:0007669"/>
    <property type="project" value="UniProtKB-KW"/>
</dbReference>
<accession>A0A644UYV5</accession>
<dbReference type="InterPro" id="IPR033749">
    <property type="entry name" value="Polyprenyl_synt_CS"/>
</dbReference>
<dbReference type="InterPro" id="IPR000092">
    <property type="entry name" value="Polyprenyl_synt"/>
</dbReference>
<dbReference type="PANTHER" id="PTHR43281">
    <property type="entry name" value="FARNESYL DIPHOSPHATE SYNTHASE"/>
    <property type="match status" value="1"/>
</dbReference>
<comment type="caution">
    <text evidence="6">The sequence shown here is derived from an EMBL/GenBank/DDBJ whole genome shotgun (WGS) entry which is preliminary data.</text>
</comment>
<keyword evidence="4" id="KW-0460">Magnesium</keyword>
<keyword evidence="3" id="KW-0479">Metal-binding</keyword>
<dbReference type="SUPFAM" id="SSF48576">
    <property type="entry name" value="Terpenoid synthases"/>
    <property type="match status" value="1"/>
</dbReference>
<dbReference type="SFLD" id="SFLDS00005">
    <property type="entry name" value="Isoprenoid_Synthase_Type_I"/>
    <property type="match status" value="1"/>
</dbReference>
<evidence type="ECO:0000256" key="2">
    <source>
        <dbReference type="ARBA" id="ARBA00022679"/>
    </source>
</evidence>
<organism evidence="6">
    <name type="scientific">bioreactor metagenome</name>
    <dbReference type="NCBI Taxonomy" id="1076179"/>
    <lineage>
        <taxon>unclassified sequences</taxon>
        <taxon>metagenomes</taxon>
        <taxon>ecological metagenomes</taxon>
    </lineage>
</organism>
<sequence>MNSFEATSSIVNAAIQQIKWQREPTGLYDPIGYTMGQGGKRIRPALTLMACNLFSDNIDPAIKPAIGIEVFHNFTLLHDDIMDKASIRRGKPTVHVKWDENTAILSGDVMQIMAYELLLDTPSSCLKAVLQLFTQTAAEICEGQQYDMEFEQRENVLPEEYIEMIRLKTAVLLGCSLQTGAIIGGASEEDAAHLYNFGINIGLAFQLKDDLLDVYGNSETFGKQIGGDILCNKKTYLLIHARKTATGEIQKKLNFWLNESNPNPEKKIREVTEIYNQLEVKKICEDAMDIYYGKAIASLEKVSVSSNKKQELRKLAEKLMFRND</sequence>
<dbReference type="InterPro" id="IPR008949">
    <property type="entry name" value="Isoprenoid_synthase_dom_sf"/>
</dbReference>
<gene>
    <name evidence="6" type="ORF">SDC9_30194</name>
</gene>
<dbReference type="Gene3D" id="1.10.600.10">
    <property type="entry name" value="Farnesyl Diphosphate Synthase"/>
    <property type="match status" value="1"/>
</dbReference>
<dbReference type="SFLD" id="SFLDG01017">
    <property type="entry name" value="Polyprenyl_Transferase_Like"/>
    <property type="match status" value="1"/>
</dbReference>
<dbReference type="CDD" id="cd00685">
    <property type="entry name" value="Trans_IPPS_HT"/>
    <property type="match status" value="1"/>
</dbReference>